<evidence type="ECO:0000256" key="12">
    <source>
        <dbReference type="PROSITE-ProRule" id="PRU00409"/>
    </source>
</evidence>
<evidence type="ECO:0000256" key="13">
    <source>
        <dbReference type="RuleBase" id="RU365063"/>
    </source>
</evidence>
<evidence type="ECO:0000256" key="8">
    <source>
        <dbReference type="ARBA" id="ARBA00022840"/>
    </source>
</evidence>
<dbReference type="InterPro" id="IPR011764">
    <property type="entry name" value="Biotin_carboxylation_dom"/>
</dbReference>
<keyword evidence="5 13" id="KW-0436">Ligase</keyword>
<dbReference type="InterPro" id="IPR051602">
    <property type="entry name" value="ACC_Biotin_Carboxylase"/>
</dbReference>
<dbReference type="PROSITE" id="PS00866">
    <property type="entry name" value="CPSASE_1"/>
    <property type="match status" value="1"/>
</dbReference>
<dbReference type="PANTHER" id="PTHR48095:SF2">
    <property type="entry name" value="BIOTIN CARBOXYLASE, CHLOROPLASTIC"/>
    <property type="match status" value="1"/>
</dbReference>
<keyword evidence="13" id="KW-0276">Fatty acid metabolism</keyword>
<keyword evidence="10 13" id="KW-0092">Biotin</keyword>
<comment type="subunit">
    <text evidence="3 13">Acetyl-CoA carboxylase is a heterohexamer of biotin carboxyl carrier protein, biotin carboxylase and the two subunits of carboxyl transferase in a 2:2 complex.</text>
</comment>
<evidence type="ECO:0000256" key="5">
    <source>
        <dbReference type="ARBA" id="ARBA00022598"/>
    </source>
</evidence>
<dbReference type="GO" id="GO:0005524">
    <property type="term" value="F:ATP binding"/>
    <property type="evidence" value="ECO:0007669"/>
    <property type="project" value="UniProtKB-UniRule"/>
</dbReference>
<keyword evidence="6" id="KW-0479">Metal-binding</keyword>
<keyword evidence="13" id="KW-0275">Fatty acid biosynthesis</keyword>
<dbReference type="InterPro" id="IPR005482">
    <property type="entry name" value="Biotin_COase_C"/>
</dbReference>
<dbReference type="Pfam" id="PF02786">
    <property type="entry name" value="CPSase_L_D2"/>
    <property type="match status" value="1"/>
</dbReference>
<evidence type="ECO:0000313" key="17">
    <source>
        <dbReference type="Proteomes" id="UP000218702"/>
    </source>
</evidence>
<dbReference type="SUPFAM" id="SSF52440">
    <property type="entry name" value="PreATP-grasp domain"/>
    <property type="match status" value="1"/>
</dbReference>
<comment type="pathway">
    <text evidence="2 13">Lipid metabolism; malonyl-CoA biosynthesis; malonyl-CoA from acetyl-CoA: step 1/1.</text>
</comment>
<comment type="catalytic activity">
    <reaction evidence="11 13">
        <text>N(6)-biotinyl-L-lysyl-[protein] + hydrogencarbonate + ATP = N(6)-carboxybiotinyl-L-lysyl-[protein] + ADP + phosphate + H(+)</text>
        <dbReference type="Rhea" id="RHEA:13501"/>
        <dbReference type="Rhea" id="RHEA-COMP:10505"/>
        <dbReference type="Rhea" id="RHEA-COMP:10506"/>
        <dbReference type="ChEBI" id="CHEBI:15378"/>
        <dbReference type="ChEBI" id="CHEBI:17544"/>
        <dbReference type="ChEBI" id="CHEBI:30616"/>
        <dbReference type="ChEBI" id="CHEBI:43474"/>
        <dbReference type="ChEBI" id="CHEBI:83144"/>
        <dbReference type="ChEBI" id="CHEBI:83145"/>
        <dbReference type="ChEBI" id="CHEBI:456216"/>
        <dbReference type="EC" id="6.3.4.14"/>
    </reaction>
</comment>
<reference evidence="16 17" key="1">
    <citation type="submission" date="2017-06" db="EMBL/GenBank/DDBJ databases">
        <title>Genome sequencing of cyanobaciteial culture collection at National Institute for Environmental Studies (NIES).</title>
        <authorList>
            <person name="Hirose Y."/>
            <person name="Shimura Y."/>
            <person name="Fujisawa T."/>
            <person name="Nakamura Y."/>
            <person name="Kawachi M."/>
        </authorList>
    </citation>
    <scope>NUCLEOTIDE SEQUENCE [LARGE SCALE GENOMIC DNA]</scope>
    <source>
        <strain evidence="16 17">NIES-806</strain>
    </source>
</reference>
<dbReference type="InterPro" id="IPR005481">
    <property type="entry name" value="BC-like_N"/>
</dbReference>
<feature type="domain" description="ATP-grasp" evidence="14">
    <location>
        <begin position="121"/>
        <end position="318"/>
    </location>
</feature>
<keyword evidence="8 12" id="KW-0067">ATP-binding</keyword>
<dbReference type="SMART" id="SM00878">
    <property type="entry name" value="Biotin_carb_C"/>
    <property type="match status" value="1"/>
</dbReference>
<accession>A0A1Z4V7Y6</accession>
<dbReference type="NCBIfam" id="NF006367">
    <property type="entry name" value="PRK08591.1"/>
    <property type="match status" value="1"/>
</dbReference>
<dbReference type="InterPro" id="IPR011054">
    <property type="entry name" value="Rudment_hybrid_motif"/>
</dbReference>
<evidence type="ECO:0000256" key="2">
    <source>
        <dbReference type="ARBA" id="ARBA00004956"/>
    </source>
</evidence>
<evidence type="ECO:0000259" key="14">
    <source>
        <dbReference type="PROSITE" id="PS50975"/>
    </source>
</evidence>
<dbReference type="GO" id="GO:2001295">
    <property type="term" value="P:malonyl-CoA biosynthetic process"/>
    <property type="evidence" value="ECO:0007669"/>
    <property type="project" value="UniProtKB-UniPathway"/>
</dbReference>
<dbReference type="FunFam" id="3.30.470.20:FF:000028">
    <property type="entry name" value="Methylcrotonoyl-CoA carboxylase subunit alpha, mitochondrial"/>
    <property type="match status" value="1"/>
</dbReference>
<dbReference type="KEGG" id="dcm:NIES806_37630"/>
<keyword evidence="17" id="KW-1185">Reference proteome</keyword>
<proteinExistence type="predicted"/>
<dbReference type="UniPathway" id="UPA00655">
    <property type="reaction ID" value="UER00711"/>
</dbReference>
<dbReference type="FunFam" id="3.40.50.20:FF:000010">
    <property type="entry name" value="Propionyl-CoA carboxylase subunit alpha"/>
    <property type="match status" value="1"/>
</dbReference>
<dbReference type="SUPFAM" id="SSF56059">
    <property type="entry name" value="Glutathione synthetase ATP-binding domain-like"/>
    <property type="match status" value="1"/>
</dbReference>
<dbReference type="NCBIfam" id="TIGR00514">
    <property type="entry name" value="accC"/>
    <property type="match status" value="1"/>
</dbReference>
<dbReference type="PROSITE" id="PS50975">
    <property type="entry name" value="ATP_GRASP"/>
    <property type="match status" value="1"/>
</dbReference>
<dbReference type="InterPro" id="IPR011761">
    <property type="entry name" value="ATP-grasp"/>
</dbReference>
<dbReference type="RefSeq" id="WP_096669622.1">
    <property type="nucleotide sequence ID" value="NZ_AP018316.1"/>
</dbReference>
<dbReference type="GO" id="GO:0004075">
    <property type="term" value="F:biotin carboxylase activity"/>
    <property type="evidence" value="ECO:0007669"/>
    <property type="project" value="UniProtKB-EC"/>
</dbReference>
<keyword evidence="13" id="KW-0443">Lipid metabolism</keyword>
<dbReference type="InterPro" id="IPR005479">
    <property type="entry name" value="CPAse_ATP-bd"/>
</dbReference>
<gene>
    <name evidence="16" type="primary">accC</name>
    <name evidence="16" type="ORF">NIES806_37630</name>
</gene>
<evidence type="ECO:0000256" key="7">
    <source>
        <dbReference type="ARBA" id="ARBA00022741"/>
    </source>
</evidence>
<evidence type="ECO:0000256" key="11">
    <source>
        <dbReference type="ARBA" id="ARBA00048600"/>
    </source>
</evidence>
<dbReference type="EC" id="6.3.4.14" evidence="4 13"/>
<dbReference type="Pfam" id="PF00289">
    <property type="entry name" value="Biotin_carb_N"/>
    <property type="match status" value="1"/>
</dbReference>
<dbReference type="InterPro" id="IPR016185">
    <property type="entry name" value="PreATP-grasp_dom_sf"/>
</dbReference>
<dbReference type="GO" id="GO:0006633">
    <property type="term" value="P:fatty acid biosynthetic process"/>
    <property type="evidence" value="ECO:0007669"/>
    <property type="project" value="UniProtKB-KW"/>
</dbReference>
<dbReference type="Gene3D" id="3.30.470.20">
    <property type="entry name" value="ATP-grasp fold, B domain"/>
    <property type="match status" value="1"/>
</dbReference>
<dbReference type="GO" id="GO:0046872">
    <property type="term" value="F:metal ion binding"/>
    <property type="evidence" value="ECO:0007669"/>
    <property type="project" value="UniProtKB-KW"/>
</dbReference>
<keyword evidence="7 12" id="KW-0547">Nucleotide-binding</keyword>
<evidence type="ECO:0000256" key="1">
    <source>
        <dbReference type="ARBA" id="ARBA00003761"/>
    </source>
</evidence>
<evidence type="ECO:0000313" key="16">
    <source>
        <dbReference type="EMBL" id="BAZ87538.1"/>
    </source>
</evidence>
<evidence type="ECO:0000256" key="9">
    <source>
        <dbReference type="ARBA" id="ARBA00022842"/>
    </source>
</evidence>
<feature type="domain" description="Biotin carboxylation" evidence="15">
    <location>
        <begin position="2"/>
        <end position="447"/>
    </location>
</feature>
<evidence type="ECO:0000256" key="10">
    <source>
        <dbReference type="ARBA" id="ARBA00023267"/>
    </source>
</evidence>
<dbReference type="EMBL" id="AP018316">
    <property type="protein sequence ID" value="BAZ87538.1"/>
    <property type="molecule type" value="Genomic_DNA"/>
</dbReference>
<sequence length="448" mass="49506">MKFDKILIANRGEIALRILRACEEMGIATVAVHSTVDRNALHVQLADEAVCIGEPASSKSYLNIPNIIAAALTRNTSAIHPGYGFLSENARFAEICTDHHIAFIGPSPESIRLMGDKSTAKETMQKAGVPTVPGSEGLVESEEEGLAIAKKIGYPVMIKATAGGGGRGMRLVRSEDEFVKLFFAARGEAGAAFGNAGVYIEKFIERPRHIEFQILADNYGNVIHLGERDCSIQRRNQKLLEEAPSPALDPDLRQKMGKAAVKAAQFINYTGAGTIEFLLDKFGKFYFMEMNTRIQVEHPVTEMITGIDLVVEQIRIAQGERLKLTQKEVVLRGHSIECRINAEDPDHDFRPAPGRISGYLPPGGPGVRIDSHVYTDYHIPPYYDSLIGKLIVWGPDRATAITRMKRALRECAITGVPTTIPFHQKIMENPQFLEGNIYTSFVQDMKMQ</sequence>
<keyword evidence="13" id="KW-0444">Lipid biosynthesis</keyword>
<dbReference type="FunFam" id="3.30.1490.20:FF:000018">
    <property type="entry name" value="Biotin carboxylase"/>
    <property type="match status" value="1"/>
</dbReference>
<dbReference type="AlphaFoldDB" id="A0A1Z4V7Y6"/>
<organism evidence="16 17">
    <name type="scientific">Dolichospermum compactum NIES-806</name>
    <dbReference type="NCBI Taxonomy" id="1973481"/>
    <lineage>
        <taxon>Bacteria</taxon>
        <taxon>Bacillati</taxon>
        <taxon>Cyanobacteriota</taxon>
        <taxon>Cyanophyceae</taxon>
        <taxon>Nostocales</taxon>
        <taxon>Aphanizomenonaceae</taxon>
        <taxon>Dolichospermum</taxon>
        <taxon>Dolichospermum compactum</taxon>
    </lineage>
</organism>
<dbReference type="Proteomes" id="UP000218702">
    <property type="component" value="Chromosome"/>
</dbReference>
<name>A0A1Z4V7Y6_9CYAN</name>
<dbReference type="PROSITE" id="PS00867">
    <property type="entry name" value="CPSASE_2"/>
    <property type="match status" value="1"/>
</dbReference>
<dbReference type="SUPFAM" id="SSF51246">
    <property type="entry name" value="Rudiment single hybrid motif"/>
    <property type="match status" value="1"/>
</dbReference>
<evidence type="ECO:0000256" key="6">
    <source>
        <dbReference type="ARBA" id="ARBA00022723"/>
    </source>
</evidence>
<dbReference type="OrthoDB" id="9807469at2"/>
<evidence type="ECO:0000259" key="15">
    <source>
        <dbReference type="PROSITE" id="PS50979"/>
    </source>
</evidence>
<comment type="function">
    <text evidence="1 13">This protein is a component of the acetyl coenzyme A carboxylase complex; first, biotin carboxylase catalyzes the carboxylation of the carrier protein and then the transcarboxylase transfers the carboxyl group to form malonyl-CoA.</text>
</comment>
<dbReference type="PROSITE" id="PS50979">
    <property type="entry name" value="BC"/>
    <property type="match status" value="1"/>
</dbReference>
<keyword evidence="9" id="KW-0460">Magnesium</keyword>
<protein>
    <recommendedName>
        <fullName evidence="4 13">Biotin carboxylase</fullName>
        <ecNumber evidence="4 13">6.3.4.14</ecNumber>
    </recommendedName>
    <alternativeName>
        <fullName evidence="13">Acetyl-coenzyme A carboxylase biotin carboxylase subunit A</fullName>
    </alternativeName>
</protein>
<evidence type="ECO:0000256" key="3">
    <source>
        <dbReference type="ARBA" id="ARBA00011750"/>
    </source>
</evidence>
<dbReference type="PANTHER" id="PTHR48095">
    <property type="entry name" value="PYRUVATE CARBOXYLASE SUBUNIT A"/>
    <property type="match status" value="1"/>
</dbReference>
<dbReference type="InterPro" id="IPR004549">
    <property type="entry name" value="Acetyl_CoA_COase_biotin_COase"/>
</dbReference>
<evidence type="ECO:0000256" key="4">
    <source>
        <dbReference type="ARBA" id="ARBA00013263"/>
    </source>
</evidence>
<dbReference type="Pfam" id="PF02785">
    <property type="entry name" value="Biotin_carb_C"/>
    <property type="match status" value="1"/>
</dbReference>